<dbReference type="Pfam" id="PF00072">
    <property type="entry name" value="Response_reg"/>
    <property type="match status" value="1"/>
</dbReference>
<dbReference type="InterPro" id="IPR011123">
    <property type="entry name" value="Y_Y_Y"/>
</dbReference>
<dbReference type="GO" id="GO:0003700">
    <property type="term" value="F:DNA-binding transcription factor activity"/>
    <property type="evidence" value="ECO:0007669"/>
    <property type="project" value="InterPro"/>
</dbReference>
<dbReference type="Proteomes" id="UP000294599">
    <property type="component" value="Unassembled WGS sequence"/>
</dbReference>
<evidence type="ECO:0000259" key="10">
    <source>
        <dbReference type="PROSITE" id="PS50110"/>
    </source>
</evidence>
<dbReference type="PANTHER" id="PTHR43547">
    <property type="entry name" value="TWO-COMPONENT HISTIDINE KINASE"/>
    <property type="match status" value="1"/>
</dbReference>
<dbReference type="InterPro" id="IPR018060">
    <property type="entry name" value="HTH_AraC"/>
</dbReference>
<evidence type="ECO:0000313" key="11">
    <source>
        <dbReference type="EMBL" id="TCS95227.1"/>
    </source>
</evidence>
<dbReference type="InterPro" id="IPR003594">
    <property type="entry name" value="HATPase_dom"/>
</dbReference>
<dbReference type="GO" id="GO:0000155">
    <property type="term" value="F:phosphorelay sensor kinase activity"/>
    <property type="evidence" value="ECO:0007669"/>
    <property type="project" value="InterPro"/>
</dbReference>
<dbReference type="InterPro" id="IPR003661">
    <property type="entry name" value="HisK_dim/P_dom"/>
</dbReference>
<dbReference type="CDD" id="cd00156">
    <property type="entry name" value="REC"/>
    <property type="match status" value="1"/>
</dbReference>
<keyword evidence="5 11" id="KW-0418">Kinase</keyword>
<dbReference type="CDD" id="cd00075">
    <property type="entry name" value="HATPase"/>
    <property type="match status" value="1"/>
</dbReference>
<dbReference type="PANTHER" id="PTHR43547:SF2">
    <property type="entry name" value="HYBRID SIGNAL TRANSDUCTION HISTIDINE KINASE C"/>
    <property type="match status" value="1"/>
</dbReference>
<evidence type="ECO:0000256" key="7">
    <source>
        <dbReference type="SAM" id="Coils"/>
    </source>
</evidence>
<evidence type="ECO:0000256" key="2">
    <source>
        <dbReference type="ARBA" id="ARBA00012438"/>
    </source>
</evidence>
<evidence type="ECO:0000256" key="6">
    <source>
        <dbReference type="PROSITE-ProRule" id="PRU00169"/>
    </source>
</evidence>
<dbReference type="GO" id="GO:0043565">
    <property type="term" value="F:sequence-specific DNA binding"/>
    <property type="evidence" value="ECO:0007669"/>
    <property type="project" value="InterPro"/>
</dbReference>
<comment type="caution">
    <text evidence="11">The sequence shown here is derived from an EMBL/GenBank/DDBJ whole genome shotgun (WGS) entry which is preliminary data.</text>
</comment>
<dbReference type="CDD" id="cd00082">
    <property type="entry name" value="HisKA"/>
    <property type="match status" value="1"/>
</dbReference>
<dbReference type="Gene3D" id="2.130.10.10">
    <property type="entry name" value="YVTN repeat-like/Quinoprotein amine dehydrogenase"/>
    <property type="match status" value="3"/>
</dbReference>
<feature type="domain" description="Response regulatory" evidence="10">
    <location>
        <begin position="1152"/>
        <end position="1266"/>
    </location>
</feature>
<dbReference type="FunFam" id="3.30.565.10:FF:000006">
    <property type="entry name" value="Sensor histidine kinase WalK"/>
    <property type="match status" value="1"/>
</dbReference>
<keyword evidence="12" id="KW-1185">Reference proteome</keyword>
<dbReference type="SUPFAM" id="SSF63829">
    <property type="entry name" value="Calcium-dependent phosphotriesterase"/>
    <property type="match status" value="1"/>
</dbReference>
<proteinExistence type="predicted"/>
<dbReference type="PRINTS" id="PR00344">
    <property type="entry name" value="BCTRLSENSOR"/>
</dbReference>
<dbReference type="PROSITE" id="PS01124">
    <property type="entry name" value="HTH_ARAC_FAMILY_2"/>
    <property type="match status" value="1"/>
</dbReference>
<keyword evidence="3 6" id="KW-0597">Phosphoprotein</keyword>
<dbReference type="Gene3D" id="1.10.287.130">
    <property type="match status" value="1"/>
</dbReference>
<dbReference type="Gene3D" id="3.30.565.10">
    <property type="entry name" value="Histidine kinase-like ATPase, C-terminal domain"/>
    <property type="match status" value="1"/>
</dbReference>
<dbReference type="SMART" id="SM00342">
    <property type="entry name" value="HTH_ARAC"/>
    <property type="match status" value="1"/>
</dbReference>
<dbReference type="InterPro" id="IPR011006">
    <property type="entry name" value="CheY-like_superfamily"/>
</dbReference>
<dbReference type="Gene3D" id="3.40.50.2300">
    <property type="match status" value="1"/>
</dbReference>
<dbReference type="SUPFAM" id="SSF55874">
    <property type="entry name" value="ATPase domain of HSP90 chaperone/DNA topoisomerase II/histidine kinase"/>
    <property type="match status" value="1"/>
</dbReference>
<dbReference type="SMART" id="SM00448">
    <property type="entry name" value="REC"/>
    <property type="match status" value="1"/>
</dbReference>
<evidence type="ECO:0000259" key="8">
    <source>
        <dbReference type="PROSITE" id="PS01124"/>
    </source>
</evidence>
<dbReference type="PROSITE" id="PS50110">
    <property type="entry name" value="RESPONSE_REGULATORY"/>
    <property type="match status" value="1"/>
</dbReference>
<dbReference type="SUPFAM" id="SSF47384">
    <property type="entry name" value="Homodimeric domain of signal transducing histidine kinase"/>
    <property type="match status" value="1"/>
</dbReference>
<dbReference type="SMART" id="SM00388">
    <property type="entry name" value="HisKA"/>
    <property type="match status" value="1"/>
</dbReference>
<dbReference type="InterPro" id="IPR015943">
    <property type="entry name" value="WD40/YVTN_repeat-like_dom_sf"/>
</dbReference>
<dbReference type="EC" id="2.7.13.3" evidence="2"/>
<feature type="modified residue" description="4-aspartylphosphate" evidence="6">
    <location>
        <position position="1201"/>
    </location>
</feature>
<evidence type="ECO:0000256" key="4">
    <source>
        <dbReference type="ARBA" id="ARBA00022679"/>
    </source>
</evidence>
<comment type="catalytic activity">
    <reaction evidence="1">
        <text>ATP + protein L-histidine = ADP + protein N-phospho-L-histidine.</text>
        <dbReference type="EC" id="2.7.13.3"/>
    </reaction>
</comment>
<dbReference type="InterPro" id="IPR036890">
    <property type="entry name" value="HATPase_C_sf"/>
</dbReference>
<dbReference type="Pfam" id="PF12833">
    <property type="entry name" value="HTH_18"/>
    <property type="match status" value="1"/>
</dbReference>
<dbReference type="InterPro" id="IPR004358">
    <property type="entry name" value="Sig_transdc_His_kin-like_C"/>
</dbReference>
<evidence type="ECO:0000256" key="5">
    <source>
        <dbReference type="ARBA" id="ARBA00022777"/>
    </source>
</evidence>
<feature type="domain" description="HTH araC/xylS-type" evidence="8">
    <location>
        <begin position="1284"/>
        <end position="1377"/>
    </location>
</feature>
<keyword evidence="4" id="KW-0808">Transferase</keyword>
<accession>A0A4V2UVB9</accession>
<dbReference type="Pfam" id="PF00512">
    <property type="entry name" value="HisKA"/>
    <property type="match status" value="1"/>
</dbReference>
<feature type="domain" description="Histidine kinase" evidence="9">
    <location>
        <begin position="904"/>
        <end position="1122"/>
    </location>
</feature>
<dbReference type="Pfam" id="PF02518">
    <property type="entry name" value="HATPase_c"/>
    <property type="match status" value="1"/>
</dbReference>
<dbReference type="SUPFAM" id="SSF52172">
    <property type="entry name" value="CheY-like"/>
    <property type="match status" value="1"/>
</dbReference>
<dbReference type="EMBL" id="SMAF01000019">
    <property type="protein sequence ID" value="TCS95227.1"/>
    <property type="molecule type" value="Genomic_DNA"/>
</dbReference>
<name>A0A4V2UVB9_9GAMM</name>
<organism evidence="11 12">
    <name type="scientific">Pseudofulvimonas gallinarii</name>
    <dbReference type="NCBI Taxonomy" id="634155"/>
    <lineage>
        <taxon>Bacteria</taxon>
        <taxon>Pseudomonadati</taxon>
        <taxon>Pseudomonadota</taxon>
        <taxon>Gammaproteobacteria</taxon>
        <taxon>Lysobacterales</taxon>
        <taxon>Rhodanobacteraceae</taxon>
        <taxon>Pseudofulvimonas</taxon>
    </lineage>
</organism>
<dbReference type="InterPro" id="IPR005467">
    <property type="entry name" value="His_kinase_dom"/>
</dbReference>
<protein>
    <recommendedName>
        <fullName evidence="2">histidine kinase</fullName>
        <ecNumber evidence="2">2.7.13.3</ecNumber>
    </recommendedName>
</protein>
<evidence type="ECO:0000256" key="1">
    <source>
        <dbReference type="ARBA" id="ARBA00000085"/>
    </source>
</evidence>
<dbReference type="Pfam" id="PF07495">
    <property type="entry name" value="Y_Y_Y"/>
    <property type="match status" value="1"/>
</dbReference>
<evidence type="ECO:0000313" key="12">
    <source>
        <dbReference type="Proteomes" id="UP000294599"/>
    </source>
</evidence>
<gene>
    <name evidence="11" type="ORF">EDC25_1196</name>
</gene>
<sequence>MLAAPHDPAVVMPRSTRSSFAKTCLRASLAGMLLVASLVNAGPGTRWVERQYGPADGLPVSSASAARIDADGFLWVATHDGLARFDGELFDVHDSMRFPAMSGNRVLTLHDDGDGRLYALTAHGDWLRVRSGQIDRVNLGAPLPVIHVDPPSLCVTTPAAVHCPDGSGAFPVRVQFPDGVLATKALPGHADDTWLLTVGGEIWRHRNGRWESAWSRPSGVAPLHSRPALVASDGSFWTSIEGPLLRISMAGEATVWDDVDAPHQVLQLREDASGRVWIGNPGALFRSEGGRPVKVFAVGGEGENGYHLSWQAPDGALWVRAGPRLWRFEDGDGPFDPRLPPVLHVQGLTQDLLFADDGAVWVMTLRGGLYRLVRARVELLDAGSPLGGGNVYGVTRDSAGTMWMGTLGDGIKGVDDRGNVQRLGSEEGLPGVNPWLVAAAPDGTLYAGTYAPGLWQRPPGAIRFEPVPLPDELFGEQVLALHFDDFDAMWLGSTAGAWRRDRQGWQRQWPLEGERRRVNALAMSGDAVWFGGAGGVWRRHGDGTHAVAPTLLANTSVRDLYVGRDGALWISTDGRGLIRVAADDPRGYRAIRLGRAQGLPSNSPHAVREDHEGHLWVNSNQGIFRLARGNLADLVDGRTRHLSPLVLGLSDGLTELEGNGGVQPSAAFDAQGRLWFPSQRGVVRFDPRAMSIRTRTPKAVIDTLESQGEPLSLPAGDPSLPVGVRSLTVRYAAADLHAGAALRFRYRLWPLQQGWTDALGSRTATFAGLGPGQYRFEVLAGNSDGIWASDPTVLEFEVPPRWYEMSTVRGAGLALLLLVAAGAVRLRGHRLRQRAVELDRQVHERTAELLTEKGRVESALAELSRAHAQLAQTHEQIEDSNLRLAAQAQRLEALDQFRTRLLADVSHELRTPVMLVSMPLEELSRNGRGLTAGQRDALAMSMRQLDRLGGLVEQLVGLVQVESGQMPLRASRFDIVAFLQELARGYRPVAEQAGATVVVRSTATACEVLADRQHLTTIFGNLVDNALKHAPHGSSVDVDVSSDDDHVFVEVADYGPGFDGEAAQRLFERFFRVAGPPRQGREGLGIGLALARELIELHGGRISAKSTPGEGATFRVELPLGSAHVALDELALDATSPAAAPRPGMPDRGDGRVLLVEDHPDLAAYLADRLGEHLPVTSVGSAEAALAALEADPGIRLVVSDIVLPGQSGIELCRQLTSGPSPVPVILISAKAGRDARQAGMEAGARAYLAKPFAFDALLADIAAAWPAVARRLGSAPTDPSGADPLLAIALSRLEDPAFAVSEWAARAFLGERQLRRRVNELTGQSPQTWLREQRLLRVRHLLARGECRTLAEAGARAGLDNPSYLYRSYRARFGDQ</sequence>
<dbReference type="GO" id="GO:0005886">
    <property type="term" value="C:plasma membrane"/>
    <property type="evidence" value="ECO:0007669"/>
    <property type="project" value="UniProtKB-ARBA"/>
</dbReference>
<dbReference type="Gene3D" id="1.10.10.60">
    <property type="entry name" value="Homeodomain-like"/>
    <property type="match status" value="1"/>
</dbReference>
<reference evidence="11 12" key="1">
    <citation type="submission" date="2019-03" db="EMBL/GenBank/DDBJ databases">
        <title>Genomic Encyclopedia of Type Strains, Phase IV (KMG-IV): sequencing the most valuable type-strain genomes for metagenomic binning, comparative biology and taxonomic classification.</title>
        <authorList>
            <person name="Goeker M."/>
        </authorList>
    </citation>
    <scope>NUCLEOTIDE SEQUENCE [LARGE SCALE GENOMIC DNA]</scope>
    <source>
        <strain evidence="11 12">DSM 21944</strain>
    </source>
</reference>
<dbReference type="Gene3D" id="2.60.40.10">
    <property type="entry name" value="Immunoglobulins"/>
    <property type="match status" value="1"/>
</dbReference>
<dbReference type="PROSITE" id="PS50109">
    <property type="entry name" value="HIS_KIN"/>
    <property type="match status" value="1"/>
</dbReference>
<feature type="coiled-coil region" evidence="7">
    <location>
        <begin position="856"/>
        <end position="894"/>
    </location>
</feature>
<dbReference type="InterPro" id="IPR001789">
    <property type="entry name" value="Sig_transdc_resp-reg_receiver"/>
</dbReference>
<keyword evidence="7" id="KW-0175">Coiled coil</keyword>
<evidence type="ECO:0000259" key="9">
    <source>
        <dbReference type="PROSITE" id="PS50109"/>
    </source>
</evidence>
<dbReference type="InterPro" id="IPR013783">
    <property type="entry name" value="Ig-like_fold"/>
</dbReference>
<dbReference type="SMART" id="SM00387">
    <property type="entry name" value="HATPase_c"/>
    <property type="match status" value="1"/>
</dbReference>
<evidence type="ECO:0000256" key="3">
    <source>
        <dbReference type="ARBA" id="ARBA00022553"/>
    </source>
</evidence>
<dbReference type="InterPro" id="IPR036097">
    <property type="entry name" value="HisK_dim/P_sf"/>
</dbReference>